<reference evidence="7 8" key="1">
    <citation type="submission" date="2023-10" db="EMBL/GenBank/DDBJ databases">
        <title>Two novel species belonging to the OM43/NOR5 clade.</title>
        <authorList>
            <person name="Park M."/>
        </authorList>
    </citation>
    <scope>NUCLEOTIDE SEQUENCE [LARGE SCALE GENOMIC DNA]</scope>
    <source>
        <strain evidence="7 8">IMCC43200</strain>
    </source>
</reference>
<dbReference type="RefSeq" id="WP_407347996.1">
    <property type="nucleotide sequence ID" value="NZ_CP136864.1"/>
</dbReference>
<evidence type="ECO:0000256" key="3">
    <source>
        <dbReference type="ARBA" id="ARBA00023125"/>
    </source>
</evidence>
<sequence length="241" mass="26827">MAAEPSLADKHSAGGGLKSELATFKRRRIREEAAHLFFQQGYESATIDAIAERLKVTKPFIYSYYKNKGEILFDISKLGISVSLDALDNCLASPGSPWDRLKLIVDKVTRLILDNEENIVVYLREEKNLDETSAREIRELRSLFDHRLANLLLEGTKAGEFTVDNPGLTATTIGGMMSWVALWYTPGGHWSETEVLATLIQNVARIVHSPIRIETLDIESRQAAEAAKDTAKATPITGLRK</sequence>
<dbReference type="Gene3D" id="1.10.10.60">
    <property type="entry name" value="Homeodomain-like"/>
    <property type="match status" value="1"/>
</dbReference>
<dbReference type="EMBL" id="CP136864">
    <property type="protein sequence ID" value="WOJ93347.1"/>
    <property type="molecule type" value="Genomic_DNA"/>
</dbReference>
<feature type="DNA-binding region" description="H-T-H motif" evidence="5">
    <location>
        <begin position="46"/>
        <end position="65"/>
    </location>
</feature>
<evidence type="ECO:0000313" key="8">
    <source>
        <dbReference type="Proteomes" id="UP001626537"/>
    </source>
</evidence>
<dbReference type="InterPro" id="IPR036271">
    <property type="entry name" value="Tet_transcr_reg_TetR-rel_C_sf"/>
</dbReference>
<dbReference type="InterPro" id="IPR001647">
    <property type="entry name" value="HTH_TetR"/>
</dbReference>
<dbReference type="PANTHER" id="PTHR30055">
    <property type="entry name" value="HTH-TYPE TRANSCRIPTIONAL REGULATOR RUTR"/>
    <property type="match status" value="1"/>
</dbReference>
<accession>A0ABZ0I2R0</accession>
<dbReference type="Pfam" id="PF00440">
    <property type="entry name" value="TetR_N"/>
    <property type="match status" value="1"/>
</dbReference>
<evidence type="ECO:0000259" key="6">
    <source>
        <dbReference type="PROSITE" id="PS50977"/>
    </source>
</evidence>
<organism evidence="7 8">
    <name type="scientific">Congregibacter variabilis</name>
    <dbReference type="NCBI Taxonomy" id="3081200"/>
    <lineage>
        <taxon>Bacteria</taxon>
        <taxon>Pseudomonadati</taxon>
        <taxon>Pseudomonadota</taxon>
        <taxon>Gammaproteobacteria</taxon>
        <taxon>Cellvibrionales</taxon>
        <taxon>Halieaceae</taxon>
        <taxon>Congregibacter</taxon>
    </lineage>
</organism>
<keyword evidence="3 5" id="KW-0238">DNA-binding</keyword>
<gene>
    <name evidence="7" type="ORF">R0135_16410</name>
</gene>
<dbReference type="SUPFAM" id="SSF48498">
    <property type="entry name" value="Tetracyclin repressor-like, C-terminal domain"/>
    <property type="match status" value="1"/>
</dbReference>
<dbReference type="PANTHER" id="PTHR30055:SF175">
    <property type="entry name" value="HTH-TYPE TRANSCRIPTIONAL REPRESSOR KSTR2"/>
    <property type="match status" value="1"/>
</dbReference>
<evidence type="ECO:0000256" key="1">
    <source>
        <dbReference type="ARBA" id="ARBA00022491"/>
    </source>
</evidence>
<feature type="domain" description="HTH tetR-type" evidence="6">
    <location>
        <begin position="23"/>
        <end position="83"/>
    </location>
</feature>
<keyword evidence="2" id="KW-0805">Transcription regulation</keyword>
<dbReference type="InterPro" id="IPR050109">
    <property type="entry name" value="HTH-type_TetR-like_transc_reg"/>
</dbReference>
<dbReference type="SUPFAM" id="SSF46689">
    <property type="entry name" value="Homeodomain-like"/>
    <property type="match status" value="1"/>
</dbReference>
<name>A0ABZ0I2R0_9GAMM</name>
<proteinExistence type="predicted"/>
<dbReference type="Proteomes" id="UP001626537">
    <property type="component" value="Chromosome"/>
</dbReference>
<keyword evidence="8" id="KW-1185">Reference proteome</keyword>
<dbReference type="InterPro" id="IPR009057">
    <property type="entry name" value="Homeodomain-like_sf"/>
</dbReference>
<dbReference type="Gene3D" id="1.10.357.10">
    <property type="entry name" value="Tetracycline Repressor, domain 2"/>
    <property type="match status" value="1"/>
</dbReference>
<evidence type="ECO:0000256" key="5">
    <source>
        <dbReference type="PROSITE-ProRule" id="PRU00335"/>
    </source>
</evidence>
<keyword evidence="4" id="KW-0804">Transcription</keyword>
<dbReference type="PRINTS" id="PR00455">
    <property type="entry name" value="HTHTETR"/>
</dbReference>
<keyword evidence="1" id="KW-0678">Repressor</keyword>
<dbReference type="PROSITE" id="PS50977">
    <property type="entry name" value="HTH_TETR_2"/>
    <property type="match status" value="1"/>
</dbReference>
<evidence type="ECO:0000256" key="2">
    <source>
        <dbReference type="ARBA" id="ARBA00023015"/>
    </source>
</evidence>
<dbReference type="InterPro" id="IPR041490">
    <property type="entry name" value="KstR2_TetR_C"/>
</dbReference>
<dbReference type="Pfam" id="PF17932">
    <property type="entry name" value="TetR_C_24"/>
    <property type="match status" value="1"/>
</dbReference>
<evidence type="ECO:0000256" key="4">
    <source>
        <dbReference type="ARBA" id="ARBA00023163"/>
    </source>
</evidence>
<protein>
    <submittedName>
        <fullName evidence="7">TetR/AcrR family transcriptional regulator</fullName>
    </submittedName>
</protein>
<evidence type="ECO:0000313" key="7">
    <source>
        <dbReference type="EMBL" id="WOJ93347.1"/>
    </source>
</evidence>